<accession>A0A941GPQ8</accession>
<dbReference type="SUPFAM" id="SSF53300">
    <property type="entry name" value="vWA-like"/>
    <property type="match status" value="1"/>
</dbReference>
<proteinExistence type="predicted"/>
<name>A0A941GPQ8_9CHRO</name>
<comment type="caution">
    <text evidence="1">The sequence shown here is derived from an EMBL/GenBank/DDBJ whole genome shotgun (WGS) entry which is preliminary data.</text>
</comment>
<dbReference type="EMBL" id="JADQBC010000011">
    <property type="protein sequence ID" value="MBR8826771.1"/>
    <property type="molecule type" value="Genomic_DNA"/>
</dbReference>
<organism evidence="1 2">
    <name type="scientific">Gomphosphaeria aponina SAG 52.96 = DSM 107014</name>
    <dbReference type="NCBI Taxonomy" id="1521640"/>
    <lineage>
        <taxon>Bacteria</taxon>
        <taxon>Bacillati</taxon>
        <taxon>Cyanobacteriota</taxon>
        <taxon>Cyanophyceae</taxon>
        <taxon>Oscillatoriophycideae</taxon>
        <taxon>Chroococcales</taxon>
        <taxon>Gomphosphaeriaceae</taxon>
        <taxon>Gomphosphaeria</taxon>
    </lineage>
</organism>
<gene>
    <name evidence="1" type="ORF">DSM107014_02520</name>
</gene>
<dbReference type="InterPro" id="IPR036465">
    <property type="entry name" value="vWFA_dom_sf"/>
</dbReference>
<dbReference type="AlphaFoldDB" id="A0A941GPQ8"/>
<evidence type="ECO:0000313" key="2">
    <source>
        <dbReference type="Proteomes" id="UP000767446"/>
    </source>
</evidence>
<reference evidence="1" key="1">
    <citation type="submission" date="2021-02" db="EMBL/GenBank/DDBJ databases">
        <title>Metagenome analyses of Stigonema ocellatum DSM 106950, Chlorogloea purpurea SAG 13.99 and Gomphosphaeria aponina DSM 107014.</title>
        <authorList>
            <person name="Marter P."/>
            <person name="Huang S."/>
        </authorList>
    </citation>
    <scope>NUCLEOTIDE SEQUENCE</scope>
    <source>
        <strain evidence="1">JP213</strain>
    </source>
</reference>
<sequence length="113" mass="12644">MVILHQKEVGVFNVPVPWLLSIVIDCTASISVRDFQIAQQEIKHFLINVHKRAYQLSGLPADFVSLTAFKDKNHIFGPSSPLNVVKMDKPEYVAALCQWIDRLQRDGGATVLG</sequence>
<evidence type="ECO:0000313" key="1">
    <source>
        <dbReference type="EMBL" id="MBR8826771.1"/>
    </source>
</evidence>
<dbReference type="Proteomes" id="UP000767446">
    <property type="component" value="Unassembled WGS sequence"/>
</dbReference>
<protein>
    <recommendedName>
        <fullName evidence="3">VWFA domain-containing protein</fullName>
    </recommendedName>
</protein>
<evidence type="ECO:0008006" key="3">
    <source>
        <dbReference type="Google" id="ProtNLM"/>
    </source>
</evidence>